<dbReference type="Pfam" id="PF09965">
    <property type="entry name" value="DUF2199"/>
    <property type="match status" value="1"/>
</dbReference>
<protein>
    <recommendedName>
        <fullName evidence="3">DUF2199 domain-containing protein</fullName>
    </recommendedName>
</protein>
<evidence type="ECO:0008006" key="3">
    <source>
        <dbReference type="Google" id="ProtNLM"/>
    </source>
</evidence>
<dbReference type="AlphaFoldDB" id="A0A2M8WUN0"/>
<dbReference type="EMBL" id="PGTZ01000006">
    <property type="protein sequence ID" value="PJI94655.1"/>
    <property type="molecule type" value="Genomic_DNA"/>
</dbReference>
<comment type="caution">
    <text evidence="1">The sequence shown here is derived from an EMBL/GenBank/DDBJ whole genome shotgun (WGS) entry which is preliminary data.</text>
</comment>
<dbReference type="InterPro" id="IPR018697">
    <property type="entry name" value="DUF2199"/>
</dbReference>
<gene>
    <name evidence="1" type="ORF">CLV34_0500</name>
</gene>
<dbReference type="Proteomes" id="UP000231586">
    <property type="component" value="Unassembled WGS sequence"/>
</dbReference>
<organism evidence="1 2">
    <name type="scientific">Luteimicrobium subarcticum</name>
    <dbReference type="NCBI Taxonomy" id="620910"/>
    <lineage>
        <taxon>Bacteria</taxon>
        <taxon>Bacillati</taxon>
        <taxon>Actinomycetota</taxon>
        <taxon>Actinomycetes</taxon>
        <taxon>Micrococcales</taxon>
        <taxon>Luteimicrobium</taxon>
    </lineage>
</organism>
<evidence type="ECO:0000313" key="2">
    <source>
        <dbReference type="Proteomes" id="UP000231586"/>
    </source>
</evidence>
<accession>A0A2M8WUN0</accession>
<keyword evidence="2" id="KW-1185">Reference proteome</keyword>
<reference evidence="1 2" key="1">
    <citation type="submission" date="2017-11" db="EMBL/GenBank/DDBJ databases">
        <title>Genomic Encyclopedia of Archaeal and Bacterial Type Strains, Phase II (KMG-II): From Individual Species to Whole Genera.</title>
        <authorList>
            <person name="Goeker M."/>
        </authorList>
    </citation>
    <scope>NUCLEOTIDE SEQUENCE [LARGE SCALE GENOMIC DNA]</scope>
    <source>
        <strain evidence="1 2">DSM 22413</strain>
    </source>
</reference>
<evidence type="ECO:0000313" key="1">
    <source>
        <dbReference type="EMBL" id="PJI94655.1"/>
    </source>
</evidence>
<proteinExistence type="predicted"/>
<name>A0A2M8WUN0_9MICO</name>
<sequence length="160" mass="17731">MICLMRRTAPPAQRCVTCGEEHQGLTTVFGPPAPDPWASATDEERNRGGINRDTCVITIDDTTSYVVRGELPIPVRDAATGAFAWSVWVSLSEQNMRTLADRWYDPGRESLPPMFGWLCNELSPYPSTTHLATNVHTRAPGVEGITIHRVAELNRLLRAT</sequence>